<evidence type="ECO:0000313" key="1">
    <source>
        <dbReference type="EMBL" id="CAA62486.1"/>
    </source>
</evidence>
<sequence>ALTKDKLVFKRRRYKVFAKGLDLIQLTASILFIDKVDIIRFLNSMQL</sequence>
<dbReference type="PIR" id="PC4133">
    <property type="entry name" value="PC4133"/>
</dbReference>
<name>Q52455_9EURY</name>
<dbReference type="AlphaFoldDB" id="Q52455"/>
<reference evidence="1" key="1">
    <citation type="journal article" date="1995" name="Gene">
        <title>A putative SOS repair gene (dinF-like) in a hyperthermophilic archaeon.</title>
        <authorList>
            <person name="Bouyoub A."/>
            <person name="Barbier G."/>
            <person name="Querellou J."/>
            <person name="Forterre P."/>
        </authorList>
    </citation>
    <scope>NUCLEOTIDE SEQUENCE</scope>
    <source>
        <strain evidence="1">IFREMER 585</strain>
    </source>
</reference>
<feature type="non-terminal residue" evidence="1">
    <location>
        <position position="1"/>
    </location>
</feature>
<accession>Q52455</accession>
<organism evidence="1">
    <name type="scientific">Pyrococcus sp</name>
    <dbReference type="NCBI Taxonomy" id="33866"/>
    <lineage>
        <taxon>Archaea</taxon>
        <taxon>Methanobacteriati</taxon>
        <taxon>Methanobacteriota</taxon>
        <taxon>Thermococci</taxon>
        <taxon>Thermococcales</taxon>
        <taxon>Thermococcaceae</taxon>
        <taxon>Pyrococcus</taxon>
    </lineage>
</organism>
<proteinExistence type="predicted"/>
<protein>
    <submittedName>
        <fullName evidence="1">Orf A</fullName>
    </submittedName>
</protein>
<dbReference type="EMBL" id="X91006">
    <property type="protein sequence ID" value="CAA62486.1"/>
    <property type="molecule type" value="Genomic_DNA"/>
</dbReference>